<accession>A0A815MAK3</accession>
<dbReference type="AlphaFoldDB" id="A0A815MAK3"/>
<proteinExistence type="inferred from homology"/>
<comment type="caution">
    <text evidence="5">The sequence shown here is derived from an EMBL/GenBank/DDBJ whole genome shotgun (WGS) entry which is preliminary data.</text>
</comment>
<reference evidence="5" key="1">
    <citation type="submission" date="2021-02" db="EMBL/GenBank/DDBJ databases">
        <authorList>
            <person name="Nowell W R."/>
        </authorList>
    </citation>
    <scope>NUCLEOTIDE SEQUENCE</scope>
</reference>
<feature type="domain" description="DUF1308" evidence="3">
    <location>
        <begin position="259"/>
        <end position="413"/>
    </location>
</feature>
<evidence type="ECO:0000256" key="1">
    <source>
        <dbReference type="ARBA" id="ARBA00006588"/>
    </source>
</evidence>
<dbReference type="PANTHER" id="PTHR13379:SF0">
    <property type="entry name" value="UPF0415 PROTEIN C7ORF25"/>
    <property type="match status" value="1"/>
</dbReference>
<protein>
    <recommendedName>
        <fullName evidence="7">DUF1308 domain-containing protein</fullName>
    </recommendedName>
</protein>
<dbReference type="Proteomes" id="UP000663870">
    <property type="component" value="Unassembled WGS sequence"/>
</dbReference>
<dbReference type="InterPro" id="IPR041076">
    <property type="entry name" value="DUF5614"/>
</dbReference>
<feature type="domain" description="DUF5614" evidence="4">
    <location>
        <begin position="35"/>
        <end position="225"/>
    </location>
</feature>
<evidence type="ECO:0000313" key="5">
    <source>
        <dbReference type="EMBL" id="CAF1421485.1"/>
    </source>
</evidence>
<sequence length="434" mass="49491">MTDLRTTNNDDANIIIILDTLLNDVRLCIEKCRIYNKIPGIGKLERKFRAEDRFLKRLRADTTDVNVNHLKSSNLTHLRAVLEQIEEIGSENVNGVLVPFKDNRSQLLICELVYNEGRAWMKVIARNAQALHLIWKGNGHYGQRSILISMRQYLDTARSNEIHYQTPDIVFYFVQGVTEPLANLLKKHGIIVKGSIVEVNEDVEKRLQIVDDVSSNDSDEESESETDDDDDDDDDNNDDEVNNNNNDTELMLSHEPSKINLDVSTLICLVSELTHGGHIYRYPSKWLEVPAELERAERLAPKLENYMKGKELFICQTAFEEFNSIINTVGGPNEKKRAEELFKRLTIVPDCLSERSAVLQASVKIKPRTKIIFGTGDHLRAVTMTANRGFVRAAAQQGIHFVVYVHDNIPLTFKRFMKTHPSLSDAVESFEQQN</sequence>
<dbReference type="InterPro" id="IPR010733">
    <property type="entry name" value="DUF1308"/>
</dbReference>
<dbReference type="Pfam" id="PF07000">
    <property type="entry name" value="DUF1308"/>
    <property type="match status" value="1"/>
</dbReference>
<comment type="similarity">
    <text evidence="1">Belongs to the UPF0415 family.</text>
</comment>
<evidence type="ECO:0000256" key="2">
    <source>
        <dbReference type="SAM" id="MobiDB-lite"/>
    </source>
</evidence>
<dbReference type="PANTHER" id="PTHR13379">
    <property type="entry name" value="UNCHARACTERIZED DUF1308"/>
    <property type="match status" value="1"/>
</dbReference>
<name>A0A815MAK3_9BILA</name>
<organism evidence="5 6">
    <name type="scientific">Rotaria sordida</name>
    <dbReference type="NCBI Taxonomy" id="392033"/>
    <lineage>
        <taxon>Eukaryota</taxon>
        <taxon>Metazoa</taxon>
        <taxon>Spiralia</taxon>
        <taxon>Gnathifera</taxon>
        <taxon>Rotifera</taxon>
        <taxon>Eurotatoria</taxon>
        <taxon>Bdelloidea</taxon>
        <taxon>Philodinida</taxon>
        <taxon>Philodinidae</taxon>
        <taxon>Rotaria</taxon>
    </lineage>
</organism>
<keyword evidence="6" id="KW-1185">Reference proteome</keyword>
<feature type="region of interest" description="Disordered" evidence="2">
    <location>
        <begin position="209"/>
        <end position="252"/>
    </location>
</feature>
<evidence type="ECO:0000259" key="4">
    <source>
        <dbReference type="Pfam" id="PF18474"/>
    </source>
</evidence>
<evidence type="ECO:0000259" key="3">
    <source>
        <dbReference type="Pfam" id="PF07000"/>
    </source>
</evidence>
<dbReference type="EMBL" id="CAJNOL010001806">
    <property type="protein sequence ID" value="CAF1421485.1"/>
    <property type="molecule type" value="Genomic_DNA"/>
</dbReference>
<dbReference type="Pfam" id="PF18474">
    <property type="entry name" value="DUF5614"/>
    <property type="match status" value="1"/>
</dbReference>
<evidence type="ECO:0008006" key="7">
    <source>
        <dbReference type="Google" id="ProtNLM"/>
    </source>
</evidence>
<feature type="compositionally biased region" description="Acidic residues" evidence="2">
    <location>
        <begin position="217"/>
        <end position="241"/>
    </location>
</feature>
<evidence type="ECO:0000313" key="6">
    <source>
        <dbReference type="Proteomes" id="UP000663870"/>
    </source>
</evidence>
<gene>
    <name evidence="5" type="ORF">JXQ802_LOCUS35878</name>
</gene>